<protein>
    <submittedName>
        <fullName evidence="1">Uncharacterized protein</fullName>
    </submittedName>
</protein>
<dbReference type="AlphaFoldDB" id="A0A9D1CKL7"/>
<dbReference type="Proteomes" id="UP000886725">
    <property type="component" value="Unassembled WGS sequence"/>
</dbReference>
<proteinExistence type="predicted"/>
<evidence type="ECO:0000313" key="1">
    <source>
        <dbReference type="EMBL" id="HIQ64912.1"/>
    </source>
</evidence>
<comment type="caution">
    <text evidence="1">The sequence shown here is derived from an EMBL/GenBank/DDBJ whole genome shotgun (WGS) entry which is preliminary data.</text>
</comment>
<gene>
    <name evidence="1" type="ORF">IAC85_04145</name>
</gene>
<sequence length="144" mass="16483">MAGSKKADELIVSLKNGKLYLGKKAAEIIKEKSHLCGDCLRPYSQCPKMSRQWQPIEYYGWITEGSQKFIEGELTYRLSPEEQMDLFDTGKYDAVQKVPDREKVSAMVPDTFVVTGCQRFIAPTVEAARREQAEKDRIMSLKKR</sequence>
<organism evidence="1 2">
    <name type="scientific">Candidatus Faecenecus gallistercoris</name>
    <dbReference type="NCBI Taxonomy" id="2840793"/>
    <lineage>
        <taxon>Bacteria</taxon>
        <taxon>Bacillati</taxon>
        <taxon>Bacillota</taxon>
        <taxon>Bacillota incertae sedis</taxon>
        <taxon>Candidatus Faecenecus</taxon>
    </lineage>
</organism>
<accession>A0A9D1CKL7</accession>
<dbReference type="EMBL" id="DVFU01000079">
    <property type="protein sequence ID" value="HIQ64912.1"/>
    <property type="molecule type" value="Genomic_DNA"/>
</dbReference>
<reference evidence="1" key="1">
    <citation type="submission" date="2020-10" db="EMBL/GenBank/DDBJ databases">
        <authorList>
            <person name="Gilroy R."/>
        </authorList>
    </citation>
    <scope>NUCLEOTIDE SEQUENCE</scope>
    <source>
        <strain evidence="1">CHK165-10780</strain>
    </source>
</reference>
<reference evidence="1" key="2">
    <citation type="journal article" date="2021" name="PeerJ">
        <title>Extensive microbial diversity within the chicken gut microbiome revealed by metagenomics and culture.</title>
        <authorList>
            <person name="Gilroy R."/>
            <person name="Ravi A."/>
            <person name="Getino M."/>
            <person name="Pursley I."/>
            <person name="Horton D.L."/>
            <person name="Alikhan N.F."/>
            <person name="Baker D."/>
            <person name="Gharbi K."/>
            <person name="Hall N."/>
            <person name="Watson M."/>
            <person name="Adriaenssens E.M."/>
            <person name="Foster-Nyarko E."/>
            <person name="Jarju S."/>
            <person name="Secka A."/>
            <person name="Antonio M."/>
            <person name="Oren A."/>
            <person name="Chaudhuri R.R."/>
            <person name="La Ragione R."/>
            <person name="Hildebrand F."/>
            <person name="Pallen M.J."/>
        </authorList>
    </citation>
    <scope>NUCLEOTIDE SEQUENCE</scope>
    <source>
        <strain evidence="1">CHK165-10780</strain>
    </source>
</reference>
<name>A0A9D1CKL7_9FIRM</name>
<evidence type="ECO:0000313" key="2">
    <source>
        <dbReference type="Proteomes" id="UP000886725"/>
    </source>
</evidence>